<dbReference type="STRING" id="61652.AXX16_1090"/>
<dbReference type="Proteomes" id="UP000307968">
    <property type="component" value="Chromosome"/>
</dbReference>
<evidence type="ECO:0000313" key="4">
    <source>
        <dbReference type="EMBL" id="VTP67504.1"/>
    </source>
</evidence>
<dbReference type="AlphaFoldDB" id="A0A3S4FRG8"/>
<reference evidence="3 5" key="1">
    <citation type="submission" date="2018-12" db="EMBL/GenBank/DDBJ databases">
        <authorList>
            <consortium name="Pathogen Informatics"/>
        </authorList>
    </citation>
    <scope>NUCLEOTIDE SEQUENCE [LARGE SCALE GENOMIC DNA]</scope>
    <source>
        <strain evidence="4 6">NCTC12971</strain>
        <strain evidence="3 5">NCTC9419</strain>
    </source>
</reference>
<feature type="signal peptide" evidence="2">
    <location>
        <begin position="1"/>
        <end position="22"/>
    </location>
</feature>
<organism evidence="3 5">
    <name type="scientific">Serratia rubidaea</name>
    <name type="common">Serratia marinorubra</name>
    <dbReference type="NCBI Taxonomy" id="61652"/>
    <lineage>
        <taxon>Bacteria</taxon>
        <taxon>Pseudomonadati</taxon>
        <taxon>Pseudomonadota</taxon>
        <taxon>Gammaproteobacteria</taxon>
        <taxon>Enterobacterales</taxon>
        <taxon>Yersiniaceae</taxon>
        <taxon>Serratia</taxon>
    </lineage>
</organism>
<gene>
    <name evidence="3" type="primary">yqjC_3</name>
    <name evidence="4" type="ORF">NCTC12971_05141</name>
    <name evidence="3" type="ORF">NCTC9419_01774</name>
</gene>
<dbReference type="Pfam" id="PF06476">
    <property type="entry name" value="DUF1090"/>
    <property type="match status" value="1"/>
</dbReference>
<proteinExistence type="predicted"/>
<dbReference type="EMBL" id="LR590463">
    <property type="protein sequence ID" value="VTP67504.1"/>
    <property type="molecule type" value="Genomic_DNA"/>
</dbReference>
<evidence type="ECO:0000313" key="3">
    <source>
        <dbReference type="EMBL" id="VEA70279.1"/>
    </source>
</evidence>
<dbReference type="GeneID" id="61762929"/>
<accession>A0A3S4FRG8</accession>
<name>A0A3S4FRG8_SERRU</name>
<protein>
    <submittedName>
        <fullName evidence="3">Protein of uncharacterized function (DUF1090)</fullName>
    </submittedName>
</protein>
<evidence type="ECO:0000256" key="1">
    <source>
        <dbReference type="SAM" id="MobiDB-lite"/>
    </source>
</evidence>
<dbReference type="Gene3D" id="1.20.58.90">
    <property type="match status" value="1"/>
</dbReference>
<dbReference type="EMBL" id="LR134155">
    <property type="protein sequence ID" value="VEA70279.1"/>
    <property type="molecule type" value="Genomic_DNA"/>
</dbReference>
<dbReference type="InterPro" id="IPR009468">
    <property type="entry name" value="DUF1090"/>
</dbReference>
<dbReference type="RefSeq" id="WP_054305938.1">
    <property type="nucleotide sequence ID" value="NZ_CAMIPJ010000006.1"/>
</dbReference>
<feature type="region of interest" description="Disordered" evidence="1">
    <location>
        <begin position="80"/>
        <end position="105"/>
    </location>
</feature>
<evidence type="ECO:0000256" key="2">
    <source>
        <dbReference type="SAM" id="SignalP"/>
    </source>
</evidence>
<dbReference type="Proteomes" id="UP000271603">
    <property type="component" value="Chromosome"/>
</dbReference>
<sequence length="123" mass="13495">MKLRYTAPLALSLFAFASFSMAAEGGCAAKAQEIQQQIDYATQHGNSQRVAGLKTALGEVQAHCTDAGLQAERQKKIEDKQHKVAERRQELKEAQQSGKLDKVAKKQQKLAEAEAELKQAQAE</sequence>
<evidence type="ECO:0000313" key="5">
    <source>
        <dbReference type="Proteomes" id="UP000271603"/>
    </source>
</evidence>
<feature type="chain" id="PRO_5036344828" evidence="2">
    <location>
        <begin position="23"/>
        <end position="123"/>
    </location>
</feature>
<keyword evidence="2" id="KW-0732">Signal</keyword>
<evidence type="ECO:0000313" key="6">
    <source>
        <dbReference type="Proteomes" id="UP000307968"/>
    </source>
</evidence>